<evidence type="ECO:0000256" key="1">
    <source>
        <dbReference type="ARBA" id="ARBA00006484"/>
    </source>
</evidence>
<name>A0A559JZR1_9BACL</name>
<evidence type="ECO:0000259" key="3">
    <source>
        <dbReference type="SMART" id="SM00822"/>
    </source>
</evidence>
<dbReference type="EMBL" id="VNJI01000060">
    <property type="protein sequence ID" value="TVY05385.1"/>
    <property type="molecule type" value="Genomic_DNA"/>
</dbReference>
<dbReference type="AlphaFoldDB" id="A0A559JZR1"/>
<reference evidence="4 5" key="1">
    <citation type="submission" date="2019-07" db="EMBL/GenBank/DDBJ databases">
        <authorList>
            <person name="Kim J."/>
        </authorList>
    </citation>
    <scope>NUCLEOTIDE SEQUENCE [LARGE SCALE GENOMIC DNA]</scope>
    <source>
        <strain evidence="4 5">JC52</strain>
    </source>
</reference>
<dbReference type="NCBIfam" id="NF005559">
    <property type="entry name" value="PRK07231.1"/>
    <property type="match status" value="1"/>
</dbReference>
<protein>
    <submittedName>
        <fullName evidence="4">3-oxoacyl-ACP reductase FabG</fullName>
    </submittedName>
</protein>
<dbReference type="CDD" id="cd05233">
    <property type="entry name" value="SDR_c"/>
    <property type="match status" value="1"/>
</dbReference>
<comment type="similarity">
    <text evidence="1">Belongs to the short-chain dehydrogenases/reductases (SDR) family.</text>
</comment>
<dbReference type="FunFam" id="3.40.50.720:FF:000084">
    <property type="entry name" value="Short-chain dehydrogenase reductase"/>
    <property type="match status" value="1"/>
</dbReference>
<evidence type="ECO:0000313" key="4">
    <source>
        <dbReference type="EMBL" id="TVY05385.1"/>
    </source>
</evidence>
<dbReference type="GO" id="GO:0008206">
    <property type="term" value="P:bile acid metabolic process"/>
    <property type="evidence" value="ECO:0007669"/>
    <property type="project" value="UniProtKB-ARBA"/>
</dbReference>
<dbReference type="InterPro" id="IPR057326">
    <property type="entry name" value="KR_dom"/>
</dbReference>
<sequence>MYSFENKVVWVTGSSTGIGRAAAVSFARHGATVVIHGNSSIDELERLRDELLEQGSSCLVVRGDVGDRAQVERMVAQIQEAYGQLDVLVNNAGALIQRTRLEDLEEELWDRVMNVNLKSVYLVTKAALPLLKRAGKARIINVTSIAARNGGGFGSIAYGAAKGGVSTMTRGMAKDLIEYGITVNAISPGVIATPFHDRFTPPPIREKTLSTIPMGREGTPEEAVGAALFLASEYADYITGEIIEVNGGQLMD</sequence>
<gene>
    <name evidence="4" type="ORF">FPZ49_30560</name>
</gene>
<dbReference type="PRINTS" id="PR00080">
    <property type="entry name" value="SDRFAMILY"/>
</dbReference>
<accession>A0A559JZR1</accession>
<feature type="domain" description="Ketoreductase" evidence="3">
    <location>
        <begin position="7"/>
        <end position="189"/>
    </location>
</feature>
<dbReference type="SUPFAM" id="SSF51735">
    <property type="entry name" value="NAD(P)-binding Rossmann-fold domains"/>
    <property type="match status" value="1"/>
</dbReference>
<dbReference type="PRINTS" id="PR00081">
    <property type="entry name" value="GDHRDH"/>
</dbReference>
<dbReference type="InterPro" id="IPR036291">
    <property type="entry name" value="NAD(P)-bd_dom_sf"/>
</dbReference>
<organism evidence="4 5">
    <name type="scientific">Paenibacillus cremeus</name>
    <dbReference type="NCBI Taxonomy" id="2163881"/>
    <lineage>
        <taxon>Bacteria</taxon>
        <taxon>Bacillati</taxon>
        <taxon>Bacillota</taxon>
        <taxon>Bacilli</taxon>
        <taxon>Bacillales</taxon>
        <taxon>Paenibacillaceae</taxon>
        <taxon>Paenibacillus</taxon>
    </lineage>
</organism>
<dbReference type="PANTHER" id="PTHR43639:SF1">
    <property type="entry name" value="SHORT-CHAIN DEHYDROGENASE_REDUCTASE FAMILY PROTEIN"/>
    <property type="match status" value="1"/>
</dbReference>
<evidence type="ECO:0000256" key="2">
    <source>
        <dbReference type="ARBA" id="ARBA00023002"/>
    </source>
</evidence>
<dbReference type="InterPro" id="IPR002347">
    <property type="entry name" value="SDR_fam"/>
</dbReference>
<dbReference type="PROSITE" id="PS00061">
    <property type="entry name" value="ADH_SHORT"/>
    <property type="match status" value="1"/>
</dbReference>
<dbReference type="SMART" id="SM00822">
    <property type="entry name" value="PKS_KR"/>
    <property type="match status" value="1"/>
</dbReference>
<dbReference type="InterPro" id="IPR020904">
    <property type="entry name" value="Sc_DH/Rdtase_CS"/>
</dbReference>
<keyword evidence="2" id="KW-0560">Oxidoreductase</keyword>
<dbReference type="RefSeq" id="WP_144854119.1">
    <property type="nucleotide sequence ID" value="NZ_VNJI01000060.1"/>
</dbReference>
<comment type="caution">
    <text evidence="4">The sequence shown here is derived from an EMBL/GenBank/DDBJ whole genome shotgun (WGS) entry which is preliminary data.</text>
</comment>
<dbReference type="PANTHER" id="PTHR43639">
    <property type="entry name" value="OXIDOREDUCTASE, SHORT-CHAIN DEHYDROGENASE/REDUCTASE FAMILY (AFU_ORTHOLOGUE AFUA_5G02870)"/>
    <property type="match status" value="1"/>
</dbReference>
<dbReference type="Pfam" id="PF13561">
    <property type="entry name" value="adh_short_C2"/>
    <property type="match status" value="1"/>
</dbReference>
<keyword evidence="5" id="KW-1185">Reference proteome</keyword>
<dbReference type="OrthoDB" id="9803333at2"/>
<proteinExistence type="inferred from homology"/>
<evidence type="ECO:0000313" key="5">
    <source>
        <dbReference type="Proteomes" id="UP000317036"/>
    </source>
</evidence>
<dbReference type="GO" id="GO:0016491">
    <property type="term" value="F:oxidoreductase activity"/>
    <property type="evidence" value="ECO:0007669"/>
    <property type="project" value="UniProtKB-KW"/>
</dbReference>
<dbReference type="Proteomes" id="UP000317036">
    <property type="component" value="Unassembled WGS sequence"/>
</dbReference>
<dbReference type="Gene3D" id="3.40.50.720">
    <property type="entry name" value="NAD(P)-binding Rossmann-like Domain"/>
    <property type="match status" value="1"/>
</dbReference>